<reference evidence="10" key="1">
    <citation type="submission" date="2018-11" db="EMBL/GenBank/DDBJ databases">
        <authorList>
            <person name="Alioto T."/>
            <person name="Alioto T."/>
        </authorList>
    </citation>
    <scope>NUCLEOTIDE SEQUENCE</scope>
</reference>
<feature type="compositionally biased region" description="Basic and acidic residues" evidence="8">
    <location>
        <begin position="15"/>
        <end position="28"/>
    </location>
</feature>
<feature type="transmembrane region" description="Helical" evidence="9">
    <location>
        <begin position="247"/>
        <end position="267"/>
    </location>
</feature>
<feature type="compositionally biased region" description="Polar residues" evidence="8">
    <location>
        <begin position="1"/>
        <end position="11"/>
    </location>
</feature>
<dbReference type="GO" id="GO:0015250">
    <property type="term" value="F:water channel activity"/>
    <property type="evidence" value="ECO:0007669"/>
    <property type="project" value="TreeGrafter"/>
</dbReference>
<keyword evidence="6 9" id="KW-0472">Membrane</keyword>
<keyword evidence="3 7" id="KW-0813">Transport</keyword>
<feature type="transmembrane region" description="Helical" evidence="9">
    <location>
        <begin position="197"/>
        <end position="218"/>
    </location>
</feature>
<evidence type="ECO:0000256" key="5">
    <source>
        <dbReference type="ARBA" id="ARBA00022989"/>
    </source>
</evidence>
<dbReference type="InterPro" id="IPR022357">
    <property type="entry name" value="MIP_CS"/>
</dbReference>
<evidence type="ECO:0000256" key="3">
    <source>
        <dbReference type="ARBA" id="ARBA00022448"/>
    </source>
</evidence>
<evidence type="ECO:0000256" key="9">
    <source>
        <dbReference type="SAM" id="Phobius"/>
    </source>
</evidence>
<evidence type="ECO:0000256" key="2">
    <source>
        <dbReference type="ARBA" id="ARBA00006175"/>
    </source>
</evidence>
<keyword evidence="4 7" id="KW-0812">Transmembrane</keyword>
<evidence type="ECO:0000256" key="4">
    <source>
        <dbReference type="ARBA" id="ARBA00022692"/>
    </source>
</evidence>
<name>A0A8B6FCX5_MYTGA</name>
<feature type="transmembrane region" description="Helical" evidence="9">
    <location>
        <begin position="58"/>
        <end position="77"/>
    </location>
</feature>
<dbReference type="PRINTS" id="PR00783">
    <property type="entry name" value="MINTRINSICP"/>
</dbReference>
<comment type="caution">
    <text evidence="10">The sequence shown here is derived from an EMBL/GenBank/DDBJ whole genome shotgun (WGS) entry which is preliminary data.</text>
</comment>
<dbReference type="SUPFAM" id="SSF81338">
    <property type="entry name" value="Aquaporin-like"/>
    <property type="match status" value="1"/>
</dbReference>
<accession>A0A8B6FCX5</accession>
<feature type="region of interest" description="Disordered" evidence="8">
    <location>
        <begin position="1"/>
        <end position="39"/>
    </location>
</feature>
<comment type="subcellular location">
    <subcellularLocation>
        <location evidence="1">Membrane</location>
        <topology evidence="1">Multi-pass membrane protein</topology>
    </subcellularLocation>
</comment>
<protein>
    <submittedName>
        <fullName evidence="10">Aquaporin-8</fullName>
    </submittedName>
</protein>
<evidence type="ECO:0000256" key="8">
    <source>
        <dbReference type="SAM" id="MobiDB-lite"/>
    </source>
</evidence>
<evidence type="ECO:0000256" key="7">
    <source>
        <dbReference type="RuleBase" id="RU000477"/>
    </source>
</evidence>
<dbReference type="PROSITE" id="PS00221">
    <property type="entry name" value="MIP"/>
    <property type="match status" value="1"/>
</dbReference>
<dbReference type="Pfam" id="PF00230">
    <property type="entry name" value="MIP"/>
    <property type="match status" value="1"/>
</dbReference>
<dbReference type="Gene3D" id="1.20.1080.10">
    <property type="entry name" value="Glycerol uptake facilitator protein"/>
    <property type="match status" value="1"/>
</dbReference>
<keyword evidence="11" id="KW-1185">Reference proteome</keyword>
<feature type="transmembrane region" description="Helical" evidence="9">
    <location>
        <begin position="121"/>
        <end position="141"/>
    </location>
</feature>
<evidence type="ECO:0000256" key="6">
    <source>
        <dbReference type="ARBA" id="ARBA00023136"/>
    </source>
</evidence>
<dbReference type="PANTHER" id="PTHR19139">
    <property type="entry name" value="AQUAPORIN TRANSPORTER"/>
    <property type="match status" value="1"/>
</dbReference>
<organism evidence="10 11">
    <name type="scientific">Mytilus galloprovincialis</name>
    <name type="common">Mediterranean mussel</name>
    <dbReference type="NCBI Taxonomy" id="29158"/>
    <lineage>
        <taxon>Eukaryota</taxon>
        <taxon>Metazoa</taxon>
        <taxon>Spiralia</taxon>
        <taxon>Lophotrochozoa</taxon>
        <taxon>Mollusca</taxon>
        <taxon>Bivalvia</taxon>
        <taxon>Autobranchia</taxon>
        <taxon>Pteriomorphia</taxon>
        <taxon>Mytilida</taxon>
        <taxon>Mytiloidea</taxon>
        <taxon>Mytilidae</taxon>
        <taxon>Mytilinae</taxon>
        <taxon>Mytilus</taxon>
    </lineage>
</organism>
<dbReference type="Proteomes" id="UP000596742">
    <property type="component" value="Unassembled WGS sequence"/>
</dbReference>
<dbReference type="AlphaFoldDB" id="A0A8B6FCX5"/>
<evidence type="ECO:0000313" key="11">
    <source>
        <dbReference type="Proteomes" id="UP000596742"/>
    </source>
</evidence>
<dbReference type="GO" id="GO:0005886">
    <property type="term" value="C:plasma membrane"/>
    <property type="evidence" value="ECO:0007669"/>
    <property type="project" value="TreeGrafter"/>
</dbReference>
<dbReference type="InterPro" id="IPR023271">
    <property type="entry name" value="Aquaporin-like"/>
</dbReference>
<dbReference type="InterPro" id="IPR000425">
    <property type="entry name" value="MIP"/>
</dbReference>
<feature type="transmembrane region" description="Helical" evidence="9">
    <location>
        <begin position="83"/>
        <end position="109"/>
    </location>
</feature>
<evidence type="ECO:0000313" key="10">
    <source>
        <dbReference type="EMBL" id="VDI46791.1"/>
    </source>
</evidence>
<dbReference type="InterPro" id="IPR034294">
    <property type="entry name" value="Aquaporin_transptr"/>
</dbReference>
<dbReference type="OrthoDB" id="3222at2759"/>
<comment type="similarity">
    <text evidence="2 7">Belongs to the MIP/aquaporin (TC 1.A.8) family.</text>
</comment>
<proteinExistence type="inferred from homology"/>
<evidence type="ECO:0000256" key="1">
    <source>
        <dbReference type="ARBA" id="ARBA00004141"/>
    </source>
</evidence>
<dbReference type="PANTHER" id="PTHR19139:SF284">
    <property type="entry name" value="AQUAPORIN"/>
    <property type="match status" value="1"/>
</dbReference>
<sequence length="278" mass="31107">MSNRIQISNPEFDNADQRHSGNEVRVDISNDSSRPRTRKENEHVISNHIDEWNIYQALFVEFLGTTIYVFIATIPYYDSTSPGMALIALIACFGKISGGHFNPAVTIGVSLCGRLSLKATILYPVVQMVGGLLGAALTRAVQPSHEYIDNEYYFEKGITVLRENVKPGWALLCEGLITLFLVLTYLMCTLEKKKTNWLLASLAIGFIAQANILAADFITRASMNPARSFGPAVCMSFFTKDVWKHHYVYWVGPIVGSALAAFVWRCLNWQWSCSLLPK</sequence>
<keyword evidence="5 9" id="KW-1133">Transmembrane helix</keyword>
<dbReference type="EMBL" id="UYJE01006536">
    <property type="protein sequence ID" value="VDI46791.1"/>
    <property type="molecule type" value="Genomic_DNA"/>
</dbReference>
<gene>
    <name evidence="10" type="ORF">MGAL_10B029528</name>
</gene>
<feature type="transmembrane region" description="Helical" evidence="9">
    <location>
        <begin position="169"/>
        <end position="190"/>
    </location>
</feature>